<dbReference type="InterPro" id="IPR002403">
    <property type="entry name" value="Cyt_P450_E_grp-IV"/>
</dbReference>
<dbReference type="PRINTS" id="PR00385">
    <property type="entry name" value="P450"/>
</dbReference>
<dbReference type="GO" id="GO:0005506">
    <property type="term" value="F:iron ion binding"/>
    <property type="evidence" value="ECO:0007669"/>
    <property type="project" value="InterPro"/>
</dbReference>
<dbReference type="CDD" id="cd00302">
    <property type="entry name" value="cytochrome_P450"/>
    <property type="match status" value="1"/>
</dbReference>
<name>A0A9W4UQT4_9PLEO</name>
<comment type="cofactor">
    <cofactor evidence="1 5">
        <name>heme</name>
        <dbReference type="ChEBI" id="CHEBI:30413"/>
    </cofactor>
</comment>
<dbReference type="Proteomes" id="UP001152607">
    <property type="component" value="Unassembled WGS sequence"/>
</dbReference>
<keyword evidence="5 6" id="KW-0349">Heme</keyword>
<proteinExistence type="inferred from homology"/>
<dbReference type="InterPro" id="IPR036396">
    <property type="entry name" value="Cyt_P450_sf"/>
</dbReference>
<evidence type="ECO:0000313" key="8">
    <source>
        <dbReference type="Proteomes" id="UP001152607"/>
    </source>
</evidence>
<dbReference type="GO" id="GO:0020037">
    <property type="term" value="F:heme binding"/>
    <property type="evidence" value="ECO:0007669"/>
    <property type="project" value="InterPro"/>
</dbReference>
<evidence type="ECO:0000256" key="5">
    <source>
        <dbReference type="PIRSR" id="PIRSR602403-1"/>
    </source>
</evidence>
<dbReference type="GO" id="GO:0016705">
    <property type="term" value="F:oxidoreductase activity, acting on paired donors, with incorporation or reduction of molecular oxygen"/>
    <property type="evidence" value="ECO:0007669"/>
    <property type="project" value="InterPro"/>
</dbReference>
<dbReference type="Gene3D" id="1.10.630.10">
    <property type="entry name" value="Cytochrome P450"/>
    <property type="match status" value="1"/>
</dbReference>
<dbReference type="OrthoDB" id="1470350at2759"/>
<keyword evidence="3 5" id="KW-0479">Metal-binding</keyword>
<dbReference type="SUPFAM" id="SSF48264">
    <property type="entry name" value="Cytochrome P450"/>
    <property type="match status" value="1"/>
</dbReference>
<organism evidence="7 8">
    <name type="scientific">Periconia digitata</name>
    <dbReference type="NCBI Taxonomy" id="1303443"/>
    <lineage>
        <taxon>Eukaryota</taxon>
        <taxon>Fungi</taxon>
        <taxon>Dikarya</taxon>
        <taxon>Ascomycota</taxon>
        <taxon>Pezizomycotina</taxon>
        <taxon>Dothideomycetes</taxon>
        <taxon>Pleosporomycetidae</taxon>
        <taxon>Pleosporales</taxon>
        <taxon>Massarineae</taxon>
        <taxon>Periconiaceae</taxon>
        <taxon>Periconia</taxon>
    </lineage>
</organism>
<dbReference type="PROSITE" id="PS00086">
    <property type="entry name" value="CYTOCHROME_P450"/>
    <property type="match status" value="1"/>
</dbReference>
<dbReference type="PANTHER" id="PTHR24305:SF87">
    <property type="entry name" value="CYTOCHROME P450 MONOOXYGENASE ALND-RELATED"/>
    <property type="match status" value="1"/>
</dbReference>
<evidence type="ECO:0000256" key="1">
    <source>
        <dbReference type="ARBA" id="ARBA00001971"/>
    </source>
</evidence>
<dbReference type="Pfam" id="PF00067">
    <property type="entry name" value="p450"/>
    <property type="match status" value="1"/>
</dbReference>
<comment type="caution">
    <text evidence="7">The sequence shown here is derived from an EMBL/GenBank/DDBJ whole genome shotgun (WGS) entry which is preliminary data.</text>
</comment>
<sequence length="502" mass="56878">MKEVQKAEGLIELRATSNQSVRVPPGPRPLPFVGNRYEIYPDVLGNYDRLFSRYGPMFKTVNMGTTIYHNNDPVISRHILREDHLFTKTTSDPSHPLHYMSEQYSLFTCDTASPAFIPSHKFVPPTLSPRAVAHYMPLIQDAIEDSFSVFDQLASSDRAINVYQYMFKLASSLIWRVVFNQDLKHFESPSTPPSAPIRYFDGYLSLSKKSSMQPTWLKYLPFGYHAKLKVVRQQLFDACEEAMLANIDKDGPTIPLADTQALLSAKCLSDFLYRAVDESGERLPYNLVVSNLVVTAGAGFATTSSLLSWALYALVRYPGNQDRLYKEIAQDIQSNPQPSDKKENKRWTYDEIHGLKFLDAFLKEVLRLHSPNYQTARNAKEDVVLPGGYLIPKGSVVMTSFPSIHKNPKHWDNPLRFDPDRWLRDEELASRMAKEGGYTPFGAGARGCVGFNLALAQAKLAIVELVHRYTFEDESTEAVVYDPDRLVVRPMNLYAGLTKRGE</sequence>
<keyword evidence="6" id="KW-0560">Oxidoreductase</keyword>
<dbReference type="PRINTS" id="PR00465">
    <property type="entry name" value="EP450IV"/>
</dbReference>
<evidence type="ECO:0000256" key="3">
    <source>
        <dbReference type="ARBA" id="ARBA00022723"/>
    </source>
</evidence>
<dbReference type="InterPro" id="IPR001128">
    <property type="entry name" value="Cyt_P450"/>
</dbReference>
<evidence type="ECO:0000256" key="2">
    <source>
        <dbReference type="ARBA" id="ARBA00010617"/>
    </source>
</evidence>
<dbReference type="GO" id="GO:0004497">
    <property type="term" value="F:monooxygenase activity"/>
    <property type="evidence" value="ECO:0007669"/>
    <property type="project" value="UniProtKB-KW"/>
</dbReference>
<keyword evidence="6" id="KW-0503">Monooxygenase</keyword>
<keyword evidence="4 5" id="KW-0408">Iron</keyword>
<evidence type="ECO:0000256" key="6">
    <source>
        <dbReference type="RuleBase" id="RU000461"/>
    </source>
</evidence>
<evidence type="ECO:0000256" key="4">
    <source>
        <dbReference type="ARBA" id="ARBA00023004"/>
    </source>
</evidence>
<dbReference type="EMBL" id="CAOQHR010000010">
    <property type="protein sequence ID" value="CAI6340149.1"/>
    <property type="molecule type" value="Genomic_DNA"/>
</dbReference>
<feature type="binding site" description="axial binding residue" evidence="5">
    <location>
        <position position="448"/>
    </location>
    <ligand>
        <name>heme</name>
        <dbReference type="ChEBI" id="CHEBI:30413"/>
    </ligand>
    <ligandPart>
        <name>Fe</name>
        <dbReference type="ChEBI" id="CHEBI:18248"/>
    </ligandPart>
</feature>
<dbReference type="PANTHER" id="PTHR24305">
    <property type="entry name" value="CYTOCHROME P450"/>
    <property type="match status" value="1"/>
</dbReference>
<evidence type="ECO:0008006" key="9">
    <source>
        <dbReference type="Google" id="ProtNLM"/>
    </source>
</evidence>
<keyword evidence="8" id="KW-1185">Reference proteome</keyword>
<evidence type="ECO:0000313" key="7">
    <source>
        <dbReference type="EMBL" id="CAI6340149.1"/>
    </source>
</evidence>
<gene>
    <name evidence="7" type="ORF">PDIGIT_LOCUS13320</name>
</gene>
<dbReference type="InterPro" id="IPR017972">
    <property type="entry name" value="Cyt_P450_CS"/>
</dbReference>
<reference evidence="7" key="1">
    <citation type="submission" date="2023-01" db="EMBL/GenBank/DDBJ databases">
        <authorList>
            <person name="Van Ghelder C."/>
            <person name="Rancurel C."/>
        </authorList>
    </citation>
    <scope>NUCLEOTIDE SEQUENCE</scope>
    <source>
        <strain evidence="7">CNCM I-4278</strain>
    </source>
</reference>
<dbReference type="InterPro" id="IPR050121">
    <property type="entry name" value="Cytochrome_P450_monoxygenase"/>
</dbReference>
<dbReference type="AlphaFoldDB" id="A0A9W4UQT4"/>
<comment type="similarity">
    <text evidence="2 6">Belongs to the cytochrome P450 family.</text>
</comment>
<protein>
    <recommendedName>
        <fullName evidence="9">Cytochrome P450</fullName>
    </recommendedName>
</protein>
<accession>A0A9W4UQT4</accession>